<feature type="compositionally biased region" description="Polar residues" evidence="5">
    <location>
        <begin position="878"/>
        <end position="888"/>
    </location>
</feature>
<evidence type="ECO:0000259" key="6">
    <source>
        <dbReference type="PROSITE" id="PS51265"/>
    </source>
</evidence>
<feature type="compositionally biased region" description="Low complexity" evidence="5">
    <location>
        <begin position="790"/>
        <end position="808"/>
    </location>
</feature>
<feature type="compositionally biased region" description="Basic and acidic residues" evidence="5">
    <location>
        <begin position="889"/>
        <end position="898"/>
    </location>
</feature>
<feature type="region of interest" description="Disordered" evidence="5">
    <location>
        <begin position="14"/>
        <end position="74"/>
    </location>
</feature>
<dbReference type="PROSITE" id="PS51265">
    <property type="entry name" value="ZF_DBF4"/>
    <property type="match status" value="1"/>
</dbReference>
<gene>
    <name evidence="7" type="ORF">AGOR_G00078410</name>
</gene>
<feature type="domain" description="DBF4-type" evidence="6">
    <location>
        <begin position="73"/>
        <end position="122"/>
    </location>
</feature>
<feature type="compositionally biased region" description="Polar residues" evidence="5">
    <location>
        <begin position="48"/>
        <end position="60"/>
    </location>
</feature>
<feature type="region of interest" description="Disordered" evidence="5">
    <location>
        <begin position="188"/>
        <end position="340"/>
    </location>
</feature>
<dbReference type="OrthoDB" id="9905711at2759"/>
<keyword evidence="2 4" id="KW-0863">Zinc-finger</keyword>
<evidence type="ECO:0000256" key="1">
    <source>
        <dbReference type="ARBA" id="ARBA00022723"/>
    </source>
</evidence>
<dbReference type="PANTHER" id="PTHR21639">
    <property type="entry name" value="DBF4-TYPE ZINC FINGER-CONTAINING PROTEIN 2"/>
    <property type="match status" value="1"/>
</dbReference>
<evidence type="ECO:0000256" key="4">
    <source>
        <dbReference type="PROSITE-ProRule" id="PRU00600"/>
    </source>
</evidence>
<dbReference type="Proteomes" id="UP000829720">
    <property type="component" value="Unassembled WGS sequence"/>
</dbReference>
<keyword evidence="3" id="KW-0862">Zinc</keyword>
<dbReference type="InterPro" id="IPR006572">
    <property type="entry name" value="Znf_DBF"/>
</dbReference>
<feature type="compositionally biased region" description="Basic residues" evidence="5">
    <location>
        <begin position="272"/>
        <end position="282"/>
    </location>
</feature>
<keyword evidence="8" id="KW-1185">Reference proteome</keyword>
<evidence type="ECO:0000256" key="3">
    <source>
        <dbReference type="ARBA" id="ARBA00022833"/>
    </source>
</evidence>
<keyword evidence="1" id="KW-0479">Metal-binding</keyword>
<feature type="region of interest" description="Disordered" evidence="5">
    <location>
        <begin position="790"/>
        <end position="976"/>
    </location>
</feature>
<dbReference type="Gene3D" id="6.10.250.3410">
    <property type="entry name" value="DBF zinc finger"/>
    <property type="match status" value="1"/>
</dbReference>
<reference evidence="7" key="1">
    <citation type="submission" date="2021-01" db="EMBL/GenBank/DDBJ databases">
        <authorList>
            <person name="Zahm M."/>
            <person name="Roques C."/>
            <person name="Cabau C."/>
            <person name="Klopp C."/>
            <person name="Donnadieu C."/>
            <person name="Jouanno E."/>
            <person name="Lampietro C."/>
            <person name="Louis A."/>
            <person name="Herpin A."/>
            <person name="Echchiki A."/>
            <person name="Berthelot C."/>
            <person name="Parey E."/>
            <person name="Roest-Crollius H."/>
            <person name="Braasch I."/>
            <person name="Postlethwait J."/>
            <person name="Bobe J."/>
            <person name="Montfort J."/>
            <person name="Bouchez O."/>
            <person name="Begum T."/>
            <person name="Mejri S."/>
            <person name="Adams A."/>
            <person name="Chen W.-J."/>
            <person name="Guiguen Y."/>
        </authorList>
    </citation>
    <scope>NUCLEOTIDE SEQUENCE</scope>
    <source>
        <tissue evidence="7">Blood</tissue>
    </source>
</reference>
<comment type="caution">
    <text evidence="7">The sequence shown here is derived from an EMBL/GenBank/DDBJ whole genome shotgun (WGS) entry which is preliminary data.</text>
</comment>
<feature type="compositionally biased region" description="Basic and acidic residues" evidence="5">
    <location>
        <begin position="912"/>
        <end position="924"/>
    </location>
</feature>
<dbReference type="InterPro" id="IPR038545">
    <property type="entry name" value="Znf_DBF_sf"/>
</dbReference>
<proteinExistence type="predicted"/>
<evidence type="ECO:0000313" key="7">
    <source>
        <dbReference type="EMBL" id="KAI1899023.1"/>
    </source>
</evidence>
<evidence type="ECO:0000313" key="8">
    <source>
        <dbReference type="Proteomes" id="UP000829720"/>
    </source>
</evidence>
<evidence type="ECO:0000256" key="2">
    <source>
        <dbReference type="ARBA" id="ARBA00022771"/>
    </source>
</evidence>
<dbReference type="GO" id="GO:0008270">
    <property type="term" value="F:zinc ion binding"/>
    <property type="evidence" value="ECO:0007669"/>
    <property type="project" value="UniProtKB-KW"/>
</dbReference>
<dbReference type="GO" id="GO:0003676">
    <property type="term" value="F:nucleic acid binding"/>
    <property type="evidence" value="ECO:0007669"/>
    <property type="project" value="InterPro"/>
</dbReference>
<feature type="compositionally biased region" description="Basic residues" evidence="5">
    <location>
        <begin position="855"/>
        <end position="869"/>
    </location>
</feature>
<feature type="region of interest" description="Disordered" evidence="5">
    <location>
        <begin position="509"/>
        <end position="537"/>
    </location>
</feature>
<accession>A0A8T3DP93</accession>
<protein>
    <recommendedName>
        <fullName evidence="6">DBF4-type domain-containing protein</fullName>
    </recommendedName>
</protein>
<feature type="compositionally biased region" description="Polar residues" evidence="5">
    <location>
        <begin position="246"/>
        <end position="259"/>
    </location>
</feature>
<feature type="compositionally biased region" description="Basic and acidic residues" evidence="5">
    <location>
        <begin position="28"/>
        <end position="44"/>
    </location>
</feature>
<organism evidence="7 8">
    <name type="scientific">Albula goreensis</name>
    <dbReference type="NCBI Taxonomy" id="1534307"/>
    <lineage>
        <taxon>Eukaryota</taxon>
        <taxon>Metazoa</taxon>
        <taxon>Chordata</taxon>
        <taxon>Craniata</taxon>
        <taxon>Vertebrata</taxon>
        <taxon>Euteleostomi</taxon>
        <taxon>Actinopterygii</taxon>
        <taxon>Neopterygii</taxon>
        <taxon>Teleostei</taxon>
        <taxon>Albuliformes</taxon>
        <taxon>Albulidae</taxon>
        <taxon>Albula</taxon>
    </lineage>
</organism>
<evidence type="ECO:0000256" key="5">
    <source>
        <dbReference type="SAM" id="MobiDB-lite"/>
    </source>
</evidence>
<dbReference type="AlphaFoldDB" id="A0A8T3DP93"/>
<dbReference type="PANTHER" id="PTHR21639:SF5">
    <property type="entry name" value="DBF4-TYPE ZINC FINGER-CONTAINING PROTEIN 2"/>
    <property type="match status" value="1"/>
</dbReference>
<sequence length="976" mass="108103">MTAVQATACHIYAKAMPAEENSAPSAQETREWKEMKTMSSREAELGQTEAQGTVERSNGNGARPQPAPGPSSAPARQGFCSCCQILYSSVEQHILSPRHREVVGSARSHAASSSLMERFLQDVIQHHPHRYNDTRPTHADLPLLSSPLVPREDLSEVYCAMDDDRDTIGTREEMPSSDEESCQLVYVEDDRPPMGTGPQEGRTSPPYPARSSLSGGVRNPPPVDKDSPTQGFLHRTSDSLALAPPTTANSPVPQPCSSQAPPPGQTGGSPVRLHRKAHKKTDRLRSRTGSSVHSLPPPKCSISKEEPPPPQESKNPTVWTSAQAPYRGIQRPRAPSSECSDMVERVIEEVIEKYCYGRSPKRPQRDDESFHLGSFTNPNFSDSGTSVEWDTPALTALETTKTEPKDIGCLMEVHINLEDQMYKTQLDSALNVLPEQDKGRKSTISPAKPKEHTIEEVLPALPHIPQSFVGKTWSQVMHEDDLKIETMVREFREGRFRCYFDSESLAKYGKRSKKGKSQKEGRANDSGEWDSGDVLPLTDHHEDEPVCHRVLRRRAGRRTWRLASRCQVVKVSHSTQTNPLMGPVIRRKVLEQSTNTTLVDLEPQQDLSLERTPEMKTRLCALKLPESYSKIMSPLQAKTVVYVLSSPDSGQGALKPVAVKRTGRKRKSTDSESAFKYKYKKTPLKYYDPLTNRILKTPPKGVAVGKPKPFPHVRQLFRSLSPDINKEKQFVEQKDAWSSSKGRGSNSLADFCASTSGSCLESGGPSEPGSSTVSSRRALFSRSSLSSSSRFLLSPLTPTPSHTDSTTRGLASDPGDRRVQTRGRRGQAQGKQSPQTECLKEKSLGPAKGTASPYRPRKIPARLLPKKGQVRPDFHMKTCSSRVRQSSRLTDHHSKDLSEDFLPGGKTRGANPRRDPPARRDTGKKTQQLRAKGPVKSPSKTPSVIQKQGCAALTRTSSRHTTAPLMTRRLRKRVKR</sequence>
<name>A0A8T3DP93_9TELE</name>
<feature type="compositionally biased region" description="Polar residues" evidence="5">
    <location>
        <begin position="313"/>
        <end position="323"/>
    </location>
</feature>
<dbReference type="InterPro" id="IPR038890">
    <property type="entry name" value="ZDBF2"/>
</dbReference>
<dbReference type="EMBL" id="JAERUA010000006">
    <property type="protein sequence ID" value="KAI1899023.1"/>
    <property type="molecule type" value="Genomic_DNA"/>
</dbReference>